<keyword evidence="1 2" id="KW-0732">Signal</keyword>
<dbReference type="PANTHER" id="PTHR33470">
    <property type="entry name" value="OS01G0164075 PROTEIN"/>
    <property type="match status" value="1"/>
</dbReference>
<dbReference type="PANTHER" id="PTHR33470:SF29">
    <property type="entry name" value="POLLEN OLE E 1 ALLERGEN AND EXTENSIN FAMILY PROTEIN"/>
    <property type="match status" value="1"/>
</dbReference>
<protein>
    <recommendedName>
        <fullName evidence="5">Pistil-specific extensin-like protein</fullName>
    </recommendedName>
</protein>
<dbReference type="Pfam" id="PF01190">
    <property type="entry name" value="Pollen_Ole_e_1"/>
    <property type="match status" value="1"/>
</dbReference>
<name>A0AAN8WDH8_9MAGN</name>
<sequence>MEMAKVSLIGALMFMIWINDMTEASKVEPGVLHLAGKVLCQDCTEGWKQWAEGVRPIKGCKVSVTCMDDRSRVAYYGSDLTNDAGEFEILVNKHVNHKELKPQNCFVRLVSSPDPVCNIATDFSGGRTGVKLTQPSIMYRNLVKYAVGPFYYTTPMCDEPDTSAEPEGKESNY</sequence>
<gene>
    <name evidence="3" type="ORF">RJ641_025019</name>
</gene>
<evidence type="ECO:0000256" key="2">
    <source>
        <dbReference type="SAM" id="SignalP"/>
    </source>
</evidence>
<evidence type="ECO:0000313" key="4">
    <source>
        <dbReference type="Proteomes" id="UP001370490"/>
    </source>
</evidence>
<accession>A0AAN8WDH8</accession>
<feature type="chain" id="PRO_5042946673" description="Pistil-specific extensin-like protein" evidence="2">
    <location>
        <begin position="25"/>
        <end position="173"/>
    </location>
</feature>
<dbReference type="AlphaFoldDB" id="A0AAN8WDH8"/>
<evidence type="ECO:0000256" key="1">
    <source>
        <dbReference type="ARBA" id="ARBA00022729"/>
    </source>
</evidence>
<reference evidence="3 4" key="1">
    <citation type="submission" date="2023-12" db="EMBL/GenBank/DDBJ databases">
        <title>A high-quality genome assembly for Dillenia turbinata (Dilleniales).</title>
        <authorList>
            <person name="Chanderbali A."/>
        </authorList>
    </citation>
    <scope>NUCLEOTIDE SEQUENCE [LARGE SCALE GENOMIC DNA]</scope>
    <source>
        <strain evidence="3">LSX21</strain>
        <tissue evidence="3">Leaf</tissue>
    </source>
</reference>
<dbReference type="GO" id="GO:0071944">
    <property type="term" value="C:cell periphery"/>
    <property type="evidence" value="ECO:0007669"/>
    <property type="project" value="TreeGrafter"/>
</dbReference>
<dbReference type="Proteomes" id="UP001370490">
    <property type="component" value="Unassembled WGS sequence"/>
</dbReference>
<feature type="signal peptide" evidence="2">
    <location>
        <begin position="1"/>
        <end position="24"/>
    </location>
</feature>
<comment type="caution">
    <text evidence="3">The sequence shown here is derived from an EMBL/GenBank/DDBJ whole genome shotgun (WGS) entry which is preliminary data.</text>
</comment>
<dbReference type="EMBL" id="JBAMMX010000003">
    <property type="protein sequence ID" value="KAK6943917.1"/>
    <property type="molecule type" value="Genomic_DNA"/>
</dbReference>
<proteinExistence type="predicted"/>
<evidence type="ECO:0008006" key="5">
    <source>
        <dbReference type="Google" id="ProtNLM"/>
    </source>
</evidence>
<keyword evidence="4" id="KW-1185">Reference proteome</keyword>
<organism evidence="3 4">
    <name type="scientific">Dillenia turbinata</name>
    <dbReference type="NCBI Taxonomy" id="194707"/>
    <lineage>
        <taxon>Eukaryota</taxon>
        <taxon>Viridiplantae</taxon>
        <taxon>Streptophyta</taxon>
        <taxon>Embryophyta</taxon>
        <taxon>Tracheophyta</taxon>
        <taxon>Spermatophyta</taxon>
        <taxon>Magnoliopsida</taxon>
        <taxon>eudicotyledons</taxon>
        <taxon>Gunneridae</taxon>
        <taxon>Pentapetalae</taxon>
        <taxon>Dilleniales</taxon>
        <taxon>Dilleniaceae</taxon>
        <taxon>Dillenia</taxon>
    </lineage>
</organism>
<evidence type="ECO:0000313" key="3">
    <source>
        <dbReference type="EMBL" id="KAK6943917.1"/>
    </source>
</evidence>